<dbReference type="AlphaFoldDB" id="A0A0B8Q9M5"/>
<dbReference type="SUPFAM" id="SSF55718">
    <property type="entry name" value="SCP-like"/>
    <property type="match status" value="1"/>
</dbReference>
<name>A0A0B8Q9M5_9VIBR</name>
<organism evidence="2 3">
    <name type="scientific">Vibrio ishigakensis</name>
    <dbReference type="NCBI Taxonomy" id="1481914"/>
    <lineage>
        <taxon>Bacteria</taxon>
        <taxon>Pseudomonadati</taxon>
        <taxon>Pseudomonadota</taxon>
        <taxon>Gammaproteobacteria</taxon>
        <taxon>Vibrionales</taxon>
        <taxon>Vibrionaceae</taxon>
        <taxon>Vibrio</taxon>
    </lineage>
</organism>
<reference evidence="2 3" key="2">
    <citation type="submission" date="2015-01" db="EMBL/GenBank/DDBJ databases">
        <authorList>
            <consortium name="NBRP consortium"/>
            <person name="Sawabe T."/>
            <person name="Meirelles P."/>
            <person name="Feng G."/>
            <person name="Sayaka M."/>
            <person name="Hattori M."/>
            <person name="Ohkuma M."/>
        </authorList>
    </citation>
    <scope>NUCLEOTIDE SEQUENCE [LARGE SCALE GENOMIC DNA]</scope>
    <source>
        <strain evidence="3">JCM 19241</strain>
    </source>
</reference>
<dbReference type="InterPro" id="IPR029229">
    <property type="entry name" value="Alkyl_sulf_C"/>
</dbReference>
<dbReference type="STRING" id="1481914.JCM19241_3902"/>
<dbReference type="InterPro" id="IPR036527">
    <property type="entry name" value="SCP2_sterol-bd_dom_sf"/>
</dbReference>
<gene>
    <name evidence="2" type="ORF">JCM19241_3902</name>
</gene>
<proteinExistence type="predicted"/>
<feature type="domain" description="Alkyl sulfatase C-terminal" evidence="1">
    <location>
        <begin position="5"/>
        <end position="123"/>
    </location>
</feature>
<accession>A0A0B8Q9M5</accession>
<comment type="caution">
    <text evidence="2">The sequence shown here is derived from an EMBL/GenBank/DDBJ whole genome shotgun (WGS) entry which is preliminary data.</text>
</comment>
<evidence type="ECO:0000313" key="3">
    <source>
        <dbReference type="Proteomes" id="UP000031666"/>
    </source>
</evidence>
<evidence type="ECO:0000259" key="1">
    <source>
        <dbReference type="Pfam" id="PF14864"/>
    </source>
</evidence>
<dbReference type="Gene3D" id="3.30.1050.10">
    <property type="entry name" value="SCP2 sterol-binding domain"/>
    <property type="match status" value="1"/>
</dbReference>
<protein>
    <submittedName>
        <fullName evidence="2">Alkyl sulfatase</fullName>
    </submittedName>
</protein>
<dbReference type="Proteomes" id="UP000031666">
    <property type="component" value="Unassembled WGS sequence"/>
</dbReference>
<dbReference type="Pfam" id="PF14864">
    <property type="entry name" value="Alkyl_sulf_C"/>
    <property type="match status" value="1"/>
</dbReference>
<sequence>MISFASVDVLTALPSKQIFDMMTSTLIAEKTIDVNMALTYNFSDTNESYTIEIRNGIAQLHEEALEGADVQIDTTRAVLNEILMAGPNAQSTIGKNLQAGTFQFSEGDIKGFGQFMSYFDKPMTPAEIMLIVR</sequence>
<reference evidence="2 3" key="1">
    <citation type="submission" date="2015-01" db="EMBL/GenBank/DDBJ databases">
        <title>Vibrio sp. C94 JCM 19241 whole genome shotgun sequence.</title>
        <authorList>
            <person name="Sawabe T."/>
            <person name="Meirelles P."/>
            <person name="Feng G."/>
            <person name="Sayaka M."/>
            <person name="Hattori M."/>
            <person name="Ohkuma M."/>
        </authorList>
    </citation>
    <scope>NUCLEOTIDE SEQUENCE [LARGE SCALE GENOMIC DNA]</scope>
    <source>
        <strain evidence="3">JCM 19241</strain>
    </source>
</reference>
<evidence type="ECO:0000313" key="2">
    <source>
        <dbReference type="EMBL" id="GAM76365.1"/>
    </source>
</evidence>
<dbReference type="EMBL" id="BBSC01000006">
    <property type="protein sequence ID" value="GAM76365.1"/>
    <property type="molecule type" value="Genomic_DNA"/>
</dbReference>